<accession>A0A1T4WU51</accession>
<gene>
    <name evidence="2" type="ORF">SAMN02745704_01346</name>
</gene>
<feature type="chain" id="PRO_5011961907" description="Lipoprotein" evidence="1">
    <location>
        <begin position="25"/>
        <end position="300"/>
    </location>
</feature>
<feature type="signal peptide" evidence="1">
    <location>
        <begin position="1"/>
        <end position="24"/>
    </location>
</feature>
<name>A0A1T4WU51_9BACT</name>
<evidence type="ECO:0000313" key="3">
    <source>
        <dbReference type="Proteomes" id="UP000190027"/>
    </source>
</evidence>
<dbReference type="STRING" id="1121449.SAMN02745704_01346"/>
<proteinExistence type="predicted"/>
<dbReference type="EMBL" id="FUYC01000004">
    <property type="protein sequence ID" value="SKA80395.1"/>
    <property type="molecule type" value="Genomic_DNA"/>
</dbReference>
<organism evidence="2 3">
    <name type="scientific">Paucidesulfovibrio gracilis DSM 16080</name>
    <dbReference type="NCBI Taxonomy" id="1121449"/>
    <lineage>
        <taxon>Bacteria</taxon>
        <taxon>Pseudomonadati</taxon>
        <taxon>Thermodesulfobacteriota</taxon>
        <taxon>Desulfovibrionia</taxon>
        <taxon>Desulfovibrionales</taxon>
        <taxon>Desulfovibrionaceae</taxon>
        <taxon>Paucidesulfovibrio</taxon>
    </lineage>
</organism>
<evidence type="ECO:0000313" key="2">
    <source>
        <dbReference type="EMBL" id="SKA80395.1"/>
    </source>
</evidence>
<dbReference type="Proteomes" id="UP000190027">
    <property type="component" value="Unassembled WGS sequence"/>
</dbReference>
<protein>
    <recommendedName>
        <fullName evidence="4">Lipoprotein</fullName>
    </recommendedName>
</protein>
<evidence type="ECO:0008006" key="4">
    <source>
        <dbReference type="Google" id="ProtNLM"/>
    </source>
</evidence>
<sequence>MRRTVVALSMLFLCLGLLPSAVYADEVRIFQPREEGMSPNEMRQQALHLSFEEAVFQAALKLLPQPPSEERATLLRERLAKDVEPFVLGYKELASSPTPEGLNMLADVDVDRRGLRAELESLGLFQTIGGPLAARVVADPTLTGEDLERLRSLRILTGIAPSAVTLPELRLGREPDGPVRGVLHSSTGNWSALDPDLETVWFHLWERYFQSSAVAHRGLRTEVLSVSGWFTPDGAHEFDNMLQGWESLLREARLVDMDMAPEGVSARWEIAVADRAALVTRLEEYLPARGLGYTLSNSDQ</sequence>
<dbReference type="OrthoDB" id="5470220at2"/>
<keyword evidence="1" id="KW-0732">Signal</keyword>
<evidence type="ECO:0000256" key="1">
    <source>
        <dbReference type="SAM" id="SignalP"/>
    </source>
</evidence>
<dbReference type="RefSeq" id="WP_078716918.1">
    <property type="nucleotide sequence ID" value="NZ_FUYC01000004.1"/>
</dbReference>
<reference evidence="2 3" key="1">
    <citation type="submission" date="2017-02" db="EMBL/GenBank/DDBJ databases">
        <authorList>
            <person name="Peterson S.W."/>
        </authorList>
    </citation>
    <scope>NUCLEOTIDE SEQUENCE [LARGE SCALE GENOMIC DNA]</scope>
    <source>
        <strain evidence="2 3">DSM 16080</strain>
    </source>
</reference>
<dbReference type="AlphaFoldDB" id="A0A1T4WU51"/>
<keyword evidence="3" id="KW-1185">Reference proteome</keyword>